<keyword evidence="1" id="KW-0472">Membrane</keyword>
<keyword evidence="1" id="KW-1133">Transmembrane helix</keyword>
<dbReference type="EMBL" id="CP053697">
    <property type="protein sequence ID" value="QKE63429.1"/>
    <property type="molecule type" value="Genomic_DNA"/>
</dbReference>
<gene>
    <name evidence="2" type="ORF">HNE05_08645</name>
</gene>
<evidence type="ECO:0000313" key="2">
    <source>
        <dbReference type="EMBL" id="QKE63429.1"/>
    </source>
</evidence>
<sequence>MDALLILGGLLLMLSGLVWLVMRAFATSLLWGWGSLLPPLTLIYVLRHWRRARSAVGLLALGFIPLIVGLVLMANKDAERLQAILSLDWLKPAAQAPAELDIQLRGELNNQPFMPQHAELIDGVLSLREGQDFFARREVKIRLPRATTAPIRLDVLPEDQGELPEVEVSWLLPEQDLPEARRLSKGYTLHLDLQALPPNKLNGDFHLVLPPQYGTTLSGRLELFTDRLRYRDGHLDTAFDSQETLAHVVEDYLQRRFNSRVVQLQELPAVSFPASSVPLAVVAKVNGQEQRLDLVLEKGARGWQVKDDRYPALSLPNAVAAKPVVSEDVAVNEPAQTKPDRRQRFSLLRLLSSPQQYQNLSMRVVKLNGGTAEGRFAGLDTDGSIRLSQQHGGAGQATFTLHPDEISRVELLEP</sequence>
<organism evidence="2 3">
    <name type="scientific">Aquipseudomonas campi</name>
    <dbReference type="NCBI Taxonomy" id="2731681"/>
    <lineage>
        <taxon>Bacteria</taxon>
        <taxon>Pseudomonadati</taxon>
        <taxon>Pseudomonadota</taxon>
        <taxon>Gammaproteobacteria</taxon>
        <taxon>Pseudomonadales</taxon>
        <taxon>Pseudomonadaceae</taxon>
        <taxon>Aquipseudomonas</taxon>
    </lineage>
</organism>
<dbReference type="AlphaFoldDB" id="A0A6M8FHI3"/>
<feature type="transmembrane region" description="Helical" evidence="1">
    <location>
        <begin position="30"/>
        <end position="46"/>
    </location>
</feature>
<dbReference type="Proteomes" id="UP000501379">
    <property type="component" value="Chromosome"/>
</dbReference>
<dbReference type="KEGG" id="pcam:HNE05_08645"/>
<dbReference type="RefSeq" id="WP_173206957.1">
    <property type="nucleotide sequence ID" value="NZ_CP053697.2"/>
</dbReference>
<reference evidence="2" key="1">
    <citation type="submission" date="2020-07" db="EMBL/GenBank/DDBJ databases">
        <title>Nitrate ammonifying Pseudomonas campi sp. nov. isolated from German agricultural grassland.</title>
        <authorList>
            <person name="Timsy T."/>
            <person name="Ulrich A."/>
            <person name="Spanner T."/>
            <person name="Foesel B."/>
            <person name="Kolb S."/>
            <person name="Horn M.A."/>
            <person name="Behrendt U."/>
        </authorList>
    </citation>
    <scope>NUCLEOTIDE SEQUENCE</scope>
    <source>
        <strain evidence="2">S1-A32-2</strain>
    </source>
</reference>
<protein>
    <submittedName>
        <fullName evidence="2">MFS transporter</fullName>
    </submittedName>
</protein>
<feature type="transmembrane region" description="Helical" evidence="1">
    <location>
        <begin position="55"/>
        <end position="74"/>
    </location>
</feature>
<evidence type="ECO:0000256" key="1">
    <source>
        <dbReference type="SAM" id="Phobius"/>
    </source>
</evidence>
<accession>A0A6M8FHI3</accession>
<proteinExistence type="predicted"/>
<keyword evidence="1" id="KW-0812">Transmembrane</keyword>
<evidence type="ECO:0000313" key="3">
    <source>
        <dbReference type="Proteomes" id="UP000501379"/>
    </source>
</evidence>
<name>A0A6M8FHI3_9GAMM</name>
<keyword evidence="3" id="KW-1185">Reference proteome</keyword>